<evidence type="ECO:0000256" key="8">
    <source>
        <dbReference type="ARBA" id="ARBA00022912"/>
    </source>
</evidence>
<dbReference type="InterPro" id="IPR036457">
    <property type="entry name" value="PPM-type-like_dom_sf"/>
</dbReference>
<sequence length="451" mass="51012">MMKVRYFHASSSLQSVTPYLSFSSFCWEWERRTDEYMLTWINFMVEYECLHCLQSEYFTLGTYNFVLYWQANSNLQKRKSTLISDGNLAYKKSRSRMGSYVDSAEIKPEDNFAREGKNNEDLESNDVDNTNEEKAGGEDDAVVDQQEEAEYLAADEGPKAIEVSYLSLRKYCHDMHSYYIYAYFSGNISKGLKRILSSPTFFSTFHPCHLTQGKMNHGMEDFILAQHRNLNGYDLGLYAIFDGHSGQEVAKYLQSHLFENILSEPDFWKNPVHVVKKACKATDDEILENIADSHGGSTAVAAILINGVKLLVANVGDSRAISCKNGLAEQLTWDHEPEKEKDLVERRGGFVSKKPGNVPRVDGQLAIARAFGDGKLKEHITAEPDVTIRKIDEDTEFIILASDGLWKVMTNQDACDCIKDVDDAQKASKKLVKEAKSLGSYDDISCIVIMF</sequence>
<comment type="caution">
    <text evidence="14">The sequence shown here is derived from an EMBL/GenBank/DDBJ whole genome shotgun (WGS) entry which is preliminary data.</text>
</comment>
<dbReference type="InterPro" id="IPR001932">
    <property type="entry name" value="PPM-type_phosphatase-like_dom"/>
</dbReference>
<keyword evidence="6" id="KW-0378">Hydrolase</keyword>
<dbReference type="PANTHER" id="PTHR47992">
    <property type="entry name" value="PROTEIN PHOSPHATASE"/>
    <property type="match status" value="1"/>
</dbReference>
<evidence type="ECO:0000256" key="12">
    <source>
        <dbReference type="SAM" id="MobiDB-lite"/>
    </source>
</evidence>
<comment type="cofactor">
    <cofactor evidence="1">
        <name>Mn(2+)</name>
        <dbReference type="ChEBI" id="CHEBI:29035"/>
    </cofactor>
</comment>
<dbReference type="EMBL" id="JAYMYQ010000001">
    <property type="protein sequence ID" value="KAK7363260.1"/>
    <property type="molecule type" value="Genomic_DNA"/>
</dbReference>
<feature type="region of interest" description="Disordered" evidence="12">
    <location>
        <begin position="114"/>
        <end position="140"/>
    </location>
</feature>
<dbReference type="InterPro" id="IPR015655">
    <property type="entry name" value="PP2C"/>
</dbReference>
<dbReference type="AlphaFoldDB" id="A0AAN9R5M4"/>
<dbReference type="SMART" id="SM00332">
    <property type="entry name" value="PP2Cc"/>
    <property type="match status" value="1"/>
</dbReference>
<evidence type="ECO:0000256" key="1">
    <source>
        <dbReference type="ARBA" id="ARBA00001936"/>
    </source>
</evidence>
<dbReference type="GO" id="GO:0004722">
    <property type="term" value="F:protein serine/threonine phosphatase activity"/>
    <property type="evidence" value="ECO:0007669"/>
    <property type="project" value="UniProtKB-EC"/>
</dbReference>
<comment type="cofactor">
    <cofactor evidence="2">
        <name>Mg(2+)</name>
        <dbReference type="ChEBI" id="CHEBI:18420"/>
    </cofactor>
</comment>
<comment type="catalytic activity">
    <reaction evidence="10">
        <text>O-phospho-L-seryl-[protein] + H2O = L-seryl-[protein] + phosphate</text>
        <dbReference type="Rhea" id="RHEA:20629"/>
        <dbReference type="Rhea" id="RHEA-COMP:9863"/>
        <dbReference type="Rhea" id="RHEA-COMP:11604"/>
        <dbReference type="ChEBI" id="CHEBI:15377"/>
        <dbReference type="ChEBI" id="CHEBI:29999"/>
        <dbReference type="ChEBI" id="CHEBI:43474"/>
        <dbReference type="ChEBI" id="CHEBI:83421"/>
        <dbReference type="EC" id="3.1.3.16"/>
    </reaction>
</comment>
<evidence type="ECO:0000256" key="2">
    <source>
        <dbReference type="ARBA" id="ARBA00001946"/>
    </source>
</evidence>
<evidence type="ECO:0000256" key="7">
    <source>
        <dbReference type="ARBA" id="ARBA00022842"/>
    </source>
</evidence>
<keyword evidence="7" id="KW-0460">Magnesium</keyword>
<comment type="catalytic activity">
    <reaction evidence="11">
        <text>O-phospho-L-threonyl-[protein] + H2O = L-threonyl-[protein] + phosphate</text>
        <dbReference type="Rhea" id="RHEA:47004"/>
        <dbReference type="Rhea" id="RHEA-COMP:11060"/>
        <dbReference type="Rhea" id="RHEA-COMP:11605"/>
        <dbReference type="ChEBI" id="CHEBI:15377"/>
        <dbReference type="ChEBI" id="CHEBI:30013"/>
        <dbReference type="ChEBI" id="CHEBI:43474"/>
        <dbReference type="ChEBI" id="CHEBI:61977"/>
        <dbReference type="EC" id="3.1.3.16"/>
    </reaction>
</comment>
<protein>
    <recommendedName>
        <fullName evidence="4">protein-serine/threonine phosphatase</fullName>
        <ecNumber evidence="4">3.1.3.16</ecNumber>
    </recommendedName>
</protein>
<evidence type="ECO:0000256" key="10">
    <source>
        <dbReference type="ARBA" id="ARBA00047761"/>
    </source>
</evidence>
<evidence type="ECO:0000256" key="5">
    <source>
        <dbReference type="ARBA" id="ARBA00022723"/>
    </source>
</evidence>
<evidence type="ECO:0000259" key="13">
    <source>
        <dbReference type="PROSITE" id="PS51746"/>
    </source>
</evidence>
<evidence type="ECO:0000313" key="15">
    <source>
        <dbReference type="Proteomes" id="UP001367508"/>
    </source>
</evidence>
<evidence type="ECO:0000256" key="6">
    <source>
        <dbReference type="ARBA" id="ARBA00022801"/>
    </source>
</evidence>
<keyword evidence="8" id="KW-0904">Protein phosphatase</keyword>
<evidence type="ECO:0000256" key="11">
    <source>
        <dbReference type="ARBA" id="ARBA00048336"/>
    </source>
</evidence>
<evidence type="ECO:0000256" key="4">
    <source>
        <dbReference type="ARBA" id="ARBA00013081"/>
    </source>
</evidence>
<evidence type="ECO:0000256" key="9">
    <source>
        <dbReference type="ARBA" id="ARBA00023211"/>
    </source>
</evidence>
<keyword evidence="15" id="KW-1185">Reference proteome</keyword>
<feature type="compositionally biased region" description="Acidic residues" evidence="12">
    <location>
        <begin position="121"/>
        <end position="130"/>
    </location>
</feature>
<proteinExistence type="inferred from homology"/>
<dbReference type="Gene3D" id="3.60.40.10">
    <property type="entry name" value="PPM-type phosphatase domain"/>
    <property type="match status" value="1"/>
</dbReference>
<reference evidence="14 15" key="1">
    <citation type="submission" date="2024-01" db="EMBL/GenBank/DDBJ databases">
        <title>The genomes of 5 underutilized Papilionoideae crops provide insights into root nodulation and disease resistanc.</title>
        <authorList>
            <person name="Jiang F."/>
        </authorList>
    </citation>
    <scope>NUCLEOTIDE SEQUENCE [LARGE SCALE GENOMIC DNA]</scope>
    <source>
        <strain evidence="14">LVBAO_FW01</strain>
        <tissue evidence="14">Leaves</tissue>
    </source>
</reference>
<keyword evidence="5" id="KW-0479">Metal-binding</keyword>
<dbReference type="GO" id="GO:0046872">
    <property type="term" value="F:metal ion binding"/>
    <property type="evidence" value="ECO:0007669"/>
    <property type="project" value="UniProtKB-KW"/>
</dbReference>
<dbReference type="Proteomes" id="UP001367508">
    <property type="component" value="Unassembled WGS sequence"/>
</dbReference>
<feature type="domain" description="PPM-type phosphatase" evidence="13">
    <location>
        <begin position="204"/>
        <end position="451"/>
    </location>
</feature>
<evidence type="ECO:0000313" key="14">
    <source>
        <dbReference type="EMBL" id="KAK7363260.1"/>
    </source>
</evidence>
<dbReference type="PROSITE" id="PS51746">
    <property type="entry name" value="PPM_2"/>
    <property type="match status" value="1"/>
</dbReference>
<dbReference type="CDD" id="cd00143">
    <property type="entry name" value="PP2Cc"/>
    <property type="match status" value="1"/>
</dbReference>
<gene>
    <name evidence="14" type="ORF">VNO77_05394</name>
</gene>
<evidence type="ECO:0000256" key="3">
    <source>
        <dbReference type="ARBA" id="ARBA00006702"/>
    </source>
</evidence>
<dbReference type="EC" id="3.1.3.16" evidence="4"/>
<organism evidence="14 15">
    <name type="scientific">Canavalia gladiata</name>
    <name type="common">Sword bean</name>
    <name type="synonym">Dolichos gladiatus</name>
    <dbReference type="NCBI Taxonomy" id="3824"/>
    <lineage>
        <taxon>Eukaryota</taxon>
        <taxon>Viridiplantae</taxon>
        <taxon>Streptophyta</taxon>
        <taxon>Embryophyta</taxon>
        <taxon>Tracheophyta</taxon>
        <taxon>Spermatophyta</taxon>
        <taxon>Magnoliopsida</taxon>
        <taxon>eudicotyledons</taxon>
        <taxon>Gunneridae</taxon>
        <taxon>Pentapetalae</taxon>
        <taxon>rosids</taxon>
        <taxon>fabids</taxon>
        <taxon>Fabales</taxon>
        <taxon>Fabaceae</taxon>
        <taxon>Papilionoideae</taxon>
        <taxon>50 kb inversion clade</taxon>
        <taxon>NPAAA clade</taxon>
        <taxon>indigoferoid/millettioid clade</taxon>
        <taxon>Phaseoleae</taxon>
        <taxon>Canavalia</taxon>
    </lineage>
</organism>
<dbReference type="FunFam" id="3.60.40.10:FF:000010">
    <property type="entry name" value="Probable protein phosphatase 2C 39"/>
    <property type="match status" value="1"/>
</dbReference>
<accession>A0AAN9R5M4</accession>
<comment type="similarity">
    <text evidence="3">Belongs to the PP2C family.</text>
</comment>
<name>A0AAN9R5M4_CANGL</name>
<keyword evidence="9" id="KW-0464">Manganese</keyword>
<dbReference type="Pfam" id="PF00481">
    <property type="entry name" value="PP2C"/>
    <property type="match status" value="1"/>
</dbReference>
<dbReference type="SUPFAM" id="SSF81606">
    <property type="entry name" value="PP2C-like"/>
    <property type="match status" value="1"/>
</dbReference>